<organism evidence="1 2">
    <name type="scientific">Hyalomma asiaticum</name>
    <name type="common">Tick</name>
    <dbReference type="NCBI Taxonomy" id="266040"/>
    <lineage>
        <taxon>Eukaryota</taxon>
        <taxon>Metazoa</taxon>
        <taxon>Ecdysozoa</taxon>
        <taxon>Arthropoda</taxon>
        <taxon>Chelicerata</taxon>
        <taxon>Arachnida</taxon>
        <taxon>Acari</taxon>
        <taxon>Parasitiformes</taxon>
        <taxon>Ixodida</taxon>
        <taxon>Ixodoidea</taxon>
        <taxon>Ixodidae</taxon>
        <taxon>Hyalomminae</taxon>
        <taxon>Hyalomma</taxon>
    </lineage>
</organism>
<protein>
    <submittedName>
        <fullName evidence="1">Uncharacterized protein</fullName>
    </submittedName>
</protein>
<evidence type="ECO:0000313" key="1">
    <source>
        <dbReference type="EMBL" id="KAH6928109.1"/>
    </source>
</evidence>
<sequence>MDSEQLSSTQSPQKHRNEETKASLHSLQRRKRLLRKFQQKLRARKRQQKEEQESEENLYRMDLEDHIPEEPPPGDPDSIRLDIQMPSGEWLRRSFLRSHSLKYLYSYICRQEGAPSNSEVFRDFPRQLLPCQATLDCPEPPSFDDLELQDTEEIIVFKLYDW</sequence>
<proteinExistence type="predicted"/>
<accession>A0ACB7S248</accession>
<evidence type="ECO:0000313" key="2">
    <source>
        <dbReference type="Proteomes" id="UP000821845"/>
    </source>
</evidence>
<comment type="caution">
    <text evidence="1">The sequence shown here is derived from an EMBL/GenBank/DDBJ whole genome shotgun (WGS) entry which is preliminary data.</text>
</comment>
<reference evidence="1" key="1">
    <citation type="submission" date="2020-05" db="EMBL/GenBank/DDBJ databases">
        <title>Large-scale comparative analyses of tick genomes elucidate their genetic diversity and vector capacities.</title>
        <authorList>
            <person name="Jia N."/>
            <person name="Wang J."/>
            <person name="Shi W."/>
            <person name="Du L."/>
            <person name="Sun Y."/>
            <person name="Zhan W."/>
            <person name="Jiang J."/>
            <person name="Wang Q."/>
            <person name="Zhang B."/>
            <person name="Ji P."/>
            <person name="Sakyi L.B."/>
            <person name="Cui X."/>
            <person name="Yuan T."/>
            <person name="Jiang B."/>
            <person name="Yang W."/>
            <person name="Lam T.T.-Y."/>
            <person name="Chang Q."/>
            <person name="Ding S."/>
            <person name="Wang X."/>
            <person name="Zhu J."/>
            <person name="Ruan X."/>
            <person name="Zhao L."/>
            <person name="Wei J."/>
            <person name="Que T."/>
            <person name="Du C."/>
            <person name="Cheng J."/>
            <person name="Dai P."/>
            <person name="Han X."/>
            <person name="Huang E."/>
            <person name="Gao Y."/>
            <person name="Liu J."/>
            <person name="Shao H."/>
            <person name="Ye R."/>
            <person name="Li L."/>
            <person name="Wei W."/>
            <person name="Wang X."/>
            <person name="Wang C."/>
            <person name="Yang T."/>
            <person name="Huo Q."/>
            <person name="Li W."/>
            <person name="Guo W."/>
            <person name="Chen H."/>
            <person name="Zhou L."/>
            <person name="Ni X."/>
            <person name="Tian J."/>
            <person name="Zhou Y."/>
            <person name="Sheng Y."/>
            <person name="Liu T."/>
            <person name="Pan Y."/>
            <person name="Xia L."/>
            <person name="Li J."/>
            <person name="Zhao F."/>
            <person name="Cao W."/>
        </authorList>
    </citation>
    <scope>NUCLEOTIDE SEQUENCE</scope>
    <source>
        <strain evidence="1">Hyas-2018</strain>
    </source>
</reference>
<gene>
    <name evidence="1" type="ORF">HPB50_012078</name>
</gene>
<keyword evidence="2" id="KW-1185">Reference proteome</keyword>
<dbReference type="EMBL" id="CM023486">
    <property type="protein sequence ID" value="KAH6928109.1"/>
    <property type="molecule type" value="Genomic_DNA"/>
</dbReference>
<dbReference type="Proteomes" id="UP000821845">
    <property type="component" value="Chromosome 6"/>
</dbReference>
<name>A0ACB7S248_HYAAI</name>